<dbReference type="Pfam" id="PF02373">
    <property type="entry name" value="JmjC"/>
    <property type="match status" value="1"/>
</dbReference>
<evidence type="ECO:0000313" key="4">
    <source>
        <dbReference type="Proteomes" id="UP001189429"/>
    </source>
</evidence>
<accession>A0ABN9Y509</accession>
<evidence type="ECO:0000259" key="2">
    <source>
        <dbReference type="PROSITE" id="PS51184"/>
    </source>
</evidence>
<dbReference type="Gene3D" id="2.60.120.650">
    <property type="entry name" value="Cupin"/>
    <property type="match status" value="1"/>
</dbReference>
<organism evidence="3 4">
    <name type="scientific">Prorocentrum cordatum</name>
    <dbReference type="NCBI Taxonomy" id="2364126"/>
    <lineage>
        <taxon>Eukaryota</taxon>
        <taxon>Sar</taxon>
        <taxon>Alveolata</taxon>
        <taxon>Dinophyceae</taxon>
        <taxon>Prorocentrales</taxon>
        <taxon>Prorocentraceae</taxon>
        <taxon>Prorocentrum</taxon>
    </lineage>
</organism>
<feature type="domain" description="JmjC" evidence="2">
    <location>
        <begin position="253"/>
        <end position="431"/>
    </location>
</feature>
<name>A0ABN9Y509_9DINO</name>
<dbReference type="PANTHER" id="PTHR12480">
    <property type="entry name" value="ARGININE DEMETHYLASE AND LYSYL-HYDROXYLASE JMJD"/>
    <property type="match status" value="1"/>
</dbReference>
<comment type="caution">
    <text evidence="3">The sequence shown here is derived from an EMBL/GenBank/DDBJ whole genome shotgun (WGS) entry which is preliminary data.</text>
</comment>
<dbReference type="InterPro" id="IPR050910">
    <property type="entry name" value="JMJD6_ArgDemeth/LysHydrox"/>
</dbReference>
<sequence length="431" mass="48034">MAGARARPGRRAAPGSAVAAACWTLLVWPLSSVSAQTLKLSATLTIEKTDDKAKTNDSVAGLLAYAKEKKLEANVVRFLENTLQQLSKVMDAAKVVEEQKAVHVPSEFCPAKYKVKSMPKLQAKKVSVKKITAKDLQARLEQGKDLSFKEPLLVTNATGLFQSGKWDAIRRHWHAGRIMEDDHLESNFKIEYWAPDKARARLVGNMLQMEEPEVVSFSRYIVICFHGTPAKPKLPGQNTEHCEQVVDATKMVHNLSELEELNIFPKVKNALPLQAAFRQKLLEAAGGELSSILGKGAEKWKQGTGNLPYRHFAFGPSGSGDKLHAENALPVFDILIHGSRRWLLLKEDEMERVAQKAREALEFDKTSAYMFFEEKLPELKEEFGLKKYVEFNQQAGDLVVVPSGWYRVSLALADSISYFQSILAEKASALV</sequence>
<dbReference type="SUPFAM" id="SSF51197">
    <property type="entry name" value="Clavaminate synthase-like"/>
    <property type="match status" value="1"/>
</dbReference>
<dbReference type="PROSITE" id="PS51184">
    <property type="entry name" value="JMJC"/>
    <property type="match status" value="1"/>
</dbReference>
<reference evidence="3" key="1">
    <citation type="submission" date="2023-10" db="EMBL/GenBank/DDBJ databases">
        <authorList>
            <person name="Chen Y."/>
            <person name="Shah S."/>
            <person name="Dougan E. K."/>
            <person name="Thang M."/>
            <person name="Chan C."/>
        </authorList>
    </citation>
    <scope>NUCLEOTIDE SEQUENCE [LARGE SCALE GENOMIC DNA]</scope>
</reference>
<dbReference type="InterPro" id="IPR003347">
    <property type="entry name" value="JmjC_dom"/>
</dbReference>
<dbReference type="EMBL" id="CAUYUJ010021896">
    <property type="protein sequence ID" value="CAK0907633.1"/>
    <property type="molecule type" value="Genomic_DNA"/>
</dbReference>
<dbReference type="Proteomes" id="UP001189429">
    <property type="component" value="Unassembled WGS sequence"/>
</dbReference>
<keyword evidence="4" id="KW-1185">Reference proteome</keyword>
<feature type="chain" id="PRO_5045076339" description="JmjC domain-containing protein" evidence="1">
    <location>
        <begin position="36"/>
        <end position="431"/>
    </location>
</feature>
<protein>
    <recommendedName>
        <fullName evidence="2">JmjC domain-containing protein</fullName>
    </recommendedName>
</protein>
<evidence type="ECO:0000313" key="3">
    <source>
        <dbReference type="EMBL" id="CAK0907633.1"/>
    </source>
</evidence>
<gene>
    <name evidence="3" type="ORF">PCOR1329_LOCUS82598</name>
</gene>
<evidence type="ECO:0000256" key="1">
    <source>
        <dbReference type="SAM" id="SignalP"/>
    </source>
</evidence>
<feature type="signal peptide" evidence="1">
    <location>
        <begin position="1"/>
        <end position="35"/>
    </location>
</feature>
<keyword evidence="1" id="KW-0732">Signal</keyword>
<proteinExistence type="predicted"/>
<dbReference type="PROSITE" id="PS51257">
    <property type="entry name" value="PROKAR_LIPOPROTEIN"/>
    <property type="match status" value="1"/>
</dbReference>